<keyword evidence="7" id="KW-0118">Viral capsid assembly</keyword>
<evidence type="ECO:0000256" key="3">
    <source>
        <dbReference type="ARBA" id="ARBA00022470"/>
    </source>
</evidence>
<keyword evidence="4" id="KW-1162">Viral penetration into host cytoplasm</keyword>
<evidence type="ECO:0000256" key="2">
    <source>
        <dbReference type="ARBA" id="ARBA00004328"/>
    </source>
</evidence>
<dbReference type="GO" id="GO:0044423">
    <property type="term" value="C:virion component"/>
    <property type="evidence" value="ECO:0007669"/>
    <property type="project" value="UniProtKB-KW"/>
</dbReference>
<proteinExistence type="predicted"/>
<evidence type="ECO:0000256" key="9">
    <source>
        <dbReference type="ARBA" id="ARBA00023219"/>
    </source>
</evidence>
<evidence type="ECO:0000256" key="5">
    <source>
        <dbReference type="ARBA" id="ARBA00022612"/>
    </source>
</evidence>
<keyword evidence="9" id="KW-0231">Viral genome packaging</keyword>
<dbReference type="SMR" id="A0A1L2JXZ4"/>
<dbReference type="EMBL" id="KX879601">
    <property type="protein sequence ID" value="APC45994.1"/>
    <property type="molecule type" value="Genomic_DNA"/>
</dbReference>
<evidence type="ECO:0000256" key="4">
    <source>
        <dbReference type="ARBA" id="ARBA00022595"/>
    </source>
</evidence>
<evidence type="ECO:0000256" key="10">
    <source>
        <dbReference type="ARBA" id="ARBA00023296"/>
    </source>
</evidence>
<name>A0A1L2JXZ4_9CAUD</name>
<sequence>MNQRSAKDIQDRFNYLKNQRGELNYWMEELTGFLYPYKNNAQLRMWDTTGSEACIKLSSLLSSLITPPGQKWHGLAESFSAYQAFLYKEDARSKKVREWCDQVTDTLFGFRERSRSGFVGCLQSFYTSVVEFGTGCFYMEADVDEKGLEEGIRYISVPLSNVYMSVNHQNVVDSVYREFTFTVDQIVSKWGDKVLSSKMKSALARNENERFTIIHAVYPKSLTDKKKDKGNKGFHSKFVSVDENRFFEEKQIATFPYIVGRYRVRADEIYGRSPAMEALPTIRRLNETVNELAQFGRLSLHPPTIAVSEAKQRNFDLKPGYMNIGALSREGRSLFQPVQFGNPLPYHEELNRLKESIRSLFLLDLFQVLDDKASRSAAESMEKTREKGAFVGPLIGGLQSEFIGAMISRELDILDSQGNLPECEGADNPPVSLLKVEYTSPLFKYQQAESVASALQGVNTVVELGVKTGDPSCMDHMDTDRVSRFSLWATNTPAVLIRDTAEVEDIRQQREVQRRVMEEQHLQQQLQQTSQDIGAKAAGRAMEKKLTHDMMENSYG</sequence>
<keyword evidence="3" id="KW-1244">Viral short tail ejection system</keyword>
<organism evidence="11">
    <name type="scientific">Liberibacter phage SGCA5-1</name>
    <dbReference type="NCBI Taxonomy" id="1903184"/>
    <lineage>
        <taxon>Viruses</taxon>
        <taxon>Duplodnaviria</taxon>
        <taxon>Heunggongvirae</taxon>
        <taxon>Uroviricota</taxon>
        <taxon>Caudoviricetes</taxon>
    </lineage>
</organism>
<evidence type="ECO:0000256" key="6">
    <source>
        <dbReference type="ARBA" id="ARBA00022844"/>
    </source>
</evidence>
<evidence type="ECO:0000256" key="7">
    <source>
        <dbReference type="ARBA" id="ARBA00022950"/>
    </source>
</evidence>
<keyword evidence="6" id="KW-0946">Virion</keyword>
<keyword evidence="10" id="KW-1160">Virus entry into host cell</keyword>
<keyword evidence="8" id="KW-1171">Viral genome ejection through host cell envelope</keyword>
<dbReference type="Pfam" id="PF12236">
    <property type="entry name" value="Head-tail_con"/>
    <property type="match status" value="1"/>
</dbReference>
<evidence type="ECO:0000313" key="11">
    <source>
        <dbReference type="EMBL" id="APC45994.1"/>
    </source>
</evidence>
<dbReference type="GO" id="GO:0099002">
    <property type="term" value="P:symbiont genome ejection through host cell envelope, short tail mechanism"/>
    <property type="evidence" value="ECO:0007669"/>
    <property type="project" value="UniProtKB-KW"/>
</dbReference>
<dbReference type="InterPro" id="IPR020991">
    <property type="entry name" value="Connector_podovirus"/>
</dbReference>
<evidence type="ECO:0000256" key="8">
    <source>
        <dbReference type="ARBA" id="ARBA00023009"/>
    </source>
</evidence>
<comment type="function">
    <text evidence="1">Forms the portal vertex of the capsid. This portal plays critical roles in head assembly, genome packaging, neck/tail attachment, and genome ejection. The portal protein multimerizes as a single ring-shaped homododecamer arranged around a central channel.</text>
</comment>
<comment type="subcellular location">
    <subcellularLocation>
        <location evidence="2">Virion</location>
    </subcellularLocation>
</comment>
<reference evidence="11" key="1">
    <citation type="submission" date="2016-09" db="EMBL/GenBank/DDBJ databases">
        <title>Two 'Candidatus Liberibacter asiaticus' recently found in California harbor different prophages.</title>
        <authorList>
            <person name="Zheng Z."/>
            <person name="Wu F."/>
            <person name="Deng X."/>
            <person name="Chen J."/>
        </authorList>
    </citation>
    <scope>NUCLEOTIDE SEQUENCE</scope>
</reference>
<protein>
    <submittedName>
        <fullName evidence="11">Putative head-to-tail joining protein</fullName>
    </submittedName>
</protein>
<gene>
    <name evidence="11" type="ORF">PSGCA5_13</name>
</gene>
<keyword evidence="5" id="KW-1188">Viral release from host cell</keyword>
<accession>A0A1L2JXZ4</accession>
<evidence type="ECO:0000256" key="1">
    <source>
        <dbReference type="ARBA" id="ARBA00003421"/>
    </source>
</evidence>